<dbReference type="InterPro" id="IPR011701">
    <property type="entry name" value="MFS"/>
</dbReference>
<dbReference type="SUPFAM" id="SSF103473">
    <property type="entry name" value="MFS general substrate transporter"/>
    <property type="match status" value="1"/>
</dbReference>
<feature type="transmembrane region" description="Helical" evidence="6">
    <location>
        <begin position="433"/>
        <end position="453"/>
    </location>
</feature>
<keyword evidence="3 6" id="KW-0812">Transmembrane</keyword>
<dbReference type="OrthoDB" id="310895at2759"/>
<dbReference type="InterPro" id="IPR036259">
    <property type="entry name" value="MFS_trans_sf"/>
</dbReference>
<dbReference type="GO" id="GO:0016020">
    <property type="term" value="C:membrane"/>
    <property type="evidence" value="ECO:0007669"/>
    <property type="project" value="UniProtKB-SubCell"/>
</dbReference>
<dbReference type="EMBL" id="ML978739">
    <property type="protein sequence ID" value="KAF2084638.1"/>
    <property type="molecule type" value="Genomic_DNA"/>
</dbReference>
<evidence type="ECO:0000256" key="4">
    <source>
        <dbReference type="ARBA" id="ARBA00022989"/>
    </source>
</evidence>
<dbReference type="AlphaFoldDB" id="A0A9P4HRK3"/>
<dbReference type="Proteomes" id="UP000799776">
    <property type="component" value="Unassembled WGS sequence"/>
</dbReference>
<accession>A0A9P4HRK3</accession>
<feature type="transmembrane region" description="Helical" evidence="6">
    <location>
        <begin position="169"/>
        <end position="190"/>
    </location>
</feature>
<dbReference type="FunFam" id="1.20.1250.20:FF:000013">
    <property type="entry name" value="MFS general substrate transporter"/>
    <property type="match status" value="1"/>
</dbReference>
<organism evidence="8 9">
    <name type="scientific">Saccharata proteae CBS 121410</name>
    <dbReference type="NCBI Taxonomy" id="1314787"/>
    <lineage>
        <taxon>Eukaryota</taxon>
        <taxon>Fungi</taxon>
        <taxon>Dikarya</taxon>
        <taxon>Ascomycota</taxon>
        <taxon>Pezizomycotina</taxon>
        <taxon>Dothideomycetes</taxon>
        <taxon>Dothideomycetes incertae sedis</taxon>
        <taxon>Botryosphaeriales</taxon>
        <taxon>Saccharataceae</taxon>
        <taxon>Saccharata</taxon>
    </lineage>
</organism>
<evidence type="ECO:0000256" key="5">
    <source>
        <dbReference type="ARBA" id="ARBA00023136"/>
    </source>
</evidence>
<dbReference type="Gene3D" id="1.20.1250.20">
    <property type="entry name" value="MFS general substrate transporter like domains"/>
    <property type="match status" value="2"/>
</dbReference>
<feature type="transmembrane region" description="Helical" evidence="6">
    <location>
        <begin position="362"/>
        <end position="385"/>
    </location>
</feature>
<evidence type="ECO:0000256" key="6">
    <source>
        <dbReference type="SAM" id="Phobius"/>
    </source>
</evidence>
<evidence type="ECO:0000256" key="2">
    <source>
        <dbReference type="ARBA" id="ARBA00022448"/>
    </source>
</evidence>
<comment type="caution">
    <text evidence="8">The sequence shown here is derived from an EMBL/GenBank/DDBJ whole genome shotgun (WGS) entry which is preliminary data.</text>
</comment>
<feature type="transmembrane region" description="Helical" evidence="6">
    <location>
        <begin position="336"/>
        <end position="356"/>
    </location>
</feature>
<feature type="transmembrane region" description="Helical" evidence="6">
    <location>
        <begin position="202"/>
        <end position="224"/>
    </location>
</feature>
<feature type="domain" description="Major facilitator superfamily (MFS) profile" evidence="7">
    <location>
        <begin position="44"/>
        <end position="457"/>
    </location>
</feature>
<dbReference type="GO" id="GO:0022857">
    <property type="term" value="F:transmembrane transporter activity"/>
    <property type="evidence" value="ECO:0007669"/>
    <property type="project" value="InterPro"/>
</dbReference>
<dbReference type="PANTHER" id="PTHR43791">
    <property type="entry name" value="PERMEASE-RELATED"/>
    <property type="match status" value="1"/>
</dbReference>
<keyword evidence="5 6" id="KW-0472">Membrane</keyword>
<feature type="transmembrane region" description="Helical" evidence="6">
    <location>
        <begin position="312"/>
        <end position="329"/>
    </location>
</feature>
<keyword evidence="4 6" id="KW-1133">Transmembrane helix</keyword>
<evidence type="ECO:0000256" key="1">
    <source>
        <dbReference type="ARBA" id="ARBA00004141"/>
    </source>
</evidence>
<dbReference type="FunFam" id="1.20.1250.20:FF:000018">
    <property type="entry name" value="MFS transporter permease"/>
    <property type="match status" value="1"/>
</dbReference>
<evidence type="ECO:0000256" key="3">
    <source>
        <dbReference type="ARBA" id="ARBA00022692"/>
    </source>
</evidence>
<evidence type="ECO:0000259" key="7">
    <source>
        <dbReference type="PROSITE" id="PS50850"/>
    </source>
</evidence>
<keyword evidence="9" id="KW-1185">Reference proteome</keyword>
<feature type="transmembrane region" description="Helical" evidence="6">
    <location>
        <begin position="270"/>
        <end position="292"/>
    </location>
</feature>
<dbReference type="PROSITE" id="PS50850">
    <property type="entry name" value="MFS"/>
    <property type="match status" value="1"/>
</dbReference>
<sequence>MNAKDIEIVAAISPLRADNDTTTHRPPFDPTVERRILRKLDFQFVPVLFCLFLVSFIDRGNIGNAKIQGLDKSLHLHGNQYNMAVMAFTLAYVITGIPMNIVFKKTGPKSLSVMMFLWGLTVIGQGLIESYAGLIACRVLEGICESGFIPGCSYLIGAYYKKDEFLKRYAVFFSAAILAGAINGLLATAISNMAGVGGYEGWRWIFIIEGLCTLVVSVVSWFIMMPFPEDSTIFSAEDKIALLARLEDDGGNVTNDELSFRKICKHLLDWKIWVAIVTYVGAEESAASVVSFQPAILKGLGYTSVEAQVHSIPIYAVSFVFTLTCAYISERICQRYVFSVVGAFIAIIGLAVEIAQPKDARIRYMGMFFVTAGPYLIMPITIVWLAINAGKGYKRTVAFACVSALGNCGAFVSSNVFITAESPTYHTGFSTNMAFMCISLASMTVMYVGLRIVNGKRDRNRALLPGVLEEKEFEDAGEDHPDFRYQL</sequence>
<name>A0A9P4HRK3_9PEZI</name>
<keyword evidence="2" id="KW-0813">Transport</keyword>
<reference evidence="8" key="1">
    <citation type="journal article" date="2020" name="Stud. Mycol.">
        <title>101 Dothideomycetes genomes: a test case for predicting lifestyles and emergence of pathogens.</title>
        <authorList>
            <person name="Haridas S."/>
            <person name="Albert R."/>
            <person name="Binder M."/>
            <person name="Bloem J."/>
            <person name="Labutti K."/>
            <person name="Salamov A."/>
            <person name="Andreopoulos B."/>
            <person name="Baker S."/>
            <person name="Barry K."/>
            <person name="Bills G."/>
            <person name="Bluhm B."/>
            <person name="Cannon C."/>
            <person name="Castanera R."/>
            <person name="Culley D."/>
            <person name="Daum C."/>
            <person name="Ezra D."/>
            <person name="Gonzalez J."/>
            <person name="Henrissat B."/>
            <person name="Kuo A."/>
            <person name="Liang C."/>
            <person name="Lipzen A."/>
            <person name="Lutzoni F."/>
            <person name="Magnuson J."/>
            <person name="Mondo S."/>
            <person name="Nolan M."/>
            <person name="Ohm R."/>
            <person name="Pangilinan J."/>
            <person name="Park H.-J."/>
            <person name="Ramirez L."/>
            <person name="Alfaro M."/>
            <person name="Sun H."/>
            <person name="Tritt A."/>
            <person name="Yoshinaga Y."/>
            <person name="Zwiers L.-H."/>
            <person name="Turgeon B."/>
            <person name="Goodwin S."/>
            <person name="Spatafora J."/>
            <person name="Crous P."/>
            <person name="Grigoriev I."/>
        </authorList>
    </citation>
    <scope>NUCLEOTIDE SEQUENCE</scope>
    <source>
        <strain evidence="8">CBS 121410</strain>
    </source>
</reference>
<dbReference type="InterPro" id="IPR020846">
    <property type="entry name" value="MFS_dom"/>
</dbReference>
<feature type="transmembrane region" description="Helical" evidence="6">
    <location>
        <begin position="397"/>
        <end position="418"/>
    </location>
</feature>
<comment type="subcellular location">
    <subcellularLocation>
        <location evidence="1">Membrane</location>
        <topology evidence="1">Multi-pass membrane protein</topology>
    </subcellularLocation>
</comment>
<protein>
    <submittedName>
        <fullName evidence="8">MFS general substrate transporter</fullName>
    </submittedName>
</protein>
<gene>
    <name evidence="8" type="ORF">K490DRAFT_75736</name>
</gene>
<dbReference type="Pfam" id="PF07690">
    <property type="entry name" value="MFS_1"/>
    <property type="match status" value="1"/>
</dbReference>
<evidence type="ECO:0000313" key="8">
    <source>
        <dbReference type="EMBL" id="KAF2084638.1"/>
    </source>
</evidence>
<feature type="transmembrane region" description="Helical" evidence="6">
    <location>
        <begin position="115"/>
        <end position="133"/>
    </location>
</feature>
<feature type="transmembrane region" description="Helical" evidence="6">
    <location>
        <begin position="82"/>
        <end position="103"/>
    </location>
</feature>
<dbReference type="PANTHER" id="PTHR43791:SF52">
    <property type="entry name" value="TRANSPORTER, PUTATIVE (AFU_ORTHOLOGUE AFUA_1G11820)-RELATED"/>
    <property type="match status" value="1"/>
</dbReference>
<proteinExistence type="predicted"/>
<evidence type="ECO:0000313" key="9">
    <source>
        <dbReference type="Proteomes" id="UP000799776"/>
    </source>
</evidence>